<evidence type="ECO:0000313" key="8">
    <source>
        <dbReference type="EMBL" id="MBW8201828.1"/>
    </source>
</evidence>
<evidence type="ECO:0000313" key="9">
    <source>
        <dbReference type="Proteomes" id="UP001196136"/>
    </source>
</evidence>
<feature type="domain" description="RagB/SusD" evidence="6">
    <location>
        <begin position="440"/>
        <end position="606"/>
    </location>
</feature>
<evidence type="ECO:0000256" key="5">
    <source>
        <dbReference type="ARBA" id="ARBA00023237"/>
    </source>
</evidence>
<dbReference type="Gene3D" id="1.25.40.390">
    <property type="match status" value="1"/>
</dbReference>
<protein>
    <submittedName>
        <fullName evidence="8">RagB/SusD family nutrient uptake outer membrane protein</fullName>
    </submittedName>
</protein>
<dbReference type="Pfam" id="PF14322">
    <property type="entry name" value="SusD-like_3"/>
    <property type="match status" value="1"/>
</dbReference>
<dbReference type="PROSITE" id="PS51257">
    <property type="entry name" value="PROKAR_LIPOPROTEIN"/>
    <property type="match status" value="1"/>
</dbReference>
<keyword evidence="4" id="KW-0472">Membrane</keyword>
<dbReference type="InterPro" id="IPR012944">
    <property type="entry name" value="SusD_RagB_dom"/>
</dbReference>
<accession>A0ABS7EYB7</accession>
<evidence type="ECO:0000259" key="7">
    <source>
        <dbReference type="Pfam" id="PF14322"/>
    </source>
</evidence>
<evidence type="ECO:0000256" key="2">
    <source>
        <dbReference type="ARBA" id="ARBA00006275"/>
    </source>
</evidence>
<keyword evidence="3" id="KW-0732">Signal</keyword>
<dbReference type="RefSeq" id="WP_220115118.1">
    <property type="nucleotide sequence ID" value="NZ_JAHZSV010000048.1"/>
</dbReference>
<reference evidence="8 9" key="1">
    <citation type="submission" date="2021-08" db="EMBL/GenBank/DDBJ databases">
        <title>Muricauda profundi sp. nov., a marine bacterium isolated from deep seawater of the Mariana Trench.</title>
        <authorList>
            <person name="Wei Y."/>
        </authorList>
    </citation>
    <scope>NUCLEOTIDE SEQUENCE [LARGE SCALE GENOMIC DNA]</scope>
    <source>
        <strain evidence="8 9">W52</strain>
    </source>
</reference>
<evidence type="ECO:0000256" key="4">
    <source>
        <dbReference type="ARBA" id="ARBA00023136"/>
    </source>
</evidence>
<evidence type="ECO:0000259" key="6">
    <source>
        <dbReference type="Pfam" id="PF07980"/>
    </source>
</evidence>
<gene>
    <name evidence="8" type="ORF">K1F36_18555</name>
</gene>
<proteinExistence type="inferred from homology"/>
<keyword evidence="9" id="KW-1185">Reference proteome</keyword>
<dbReference type="Proteomes" id="UP001196136">
    <property type="component" value="Unassembled WGS sequence"/>
</dbReference>
<dbReference type="Pfam" id="PF07980">
    <property type="entry name" value="SusD_RagB"/>
    <property type="match status" value="1"/>
</dbReference>
<organism evidence="8 9">
    <name type="scientific">Flagellimonas abyssi</name>
    <dbReference type="NCBI Taxonomy" id="2864871"/>
    <lineage>
        <taxon>Bacteria</taxon>
        <taxon>Pseudomonadati</taxon>
        <taxon>Bacteroidota</taxon>
        <taxon>Flavobacteriia</taxon>
        <taxon>Flavobacteriales</taxon>
        <taxon>Flavobacteriaceae</taxon>
        <taxon>Flagellimonas</taxon>
    </lineage>
</organism>
<comment type="caution">
    <text evidence="8">The sequence shown here is derived from an EMBL/GenBank/DDBJ whole genome shotgun (WGS) entry which is preliminary data.</text>
</comment>
<evidence type="ECO:0000256" key="3">
    <source>
        <dbReference type="ARBA" id="ARBA00022729"/>
    </source>
</evidence>
<evidence type="ECO:0000256" key="1">
    <source>
        <dbReference type="ARBA" id="ARBA00004442"/>
    </source>
</evidence>
<name>A0ABS7EYB7_9FLAO</name>
<dbReference type="InterPro" id="IPR033985">
    <property type="entry name" value="SusD-like_N"/>
</dbReference>
<keyword evidence="5" id="KW-0998">Cell outer membrane</keyword>
<sequence length="606" mass="68315">MFSNNKCFFVAGIFSLMVTLSGCSEDFLNENTVSIQTTDTYYTTAQGYEDLVKSCYTLLRDIHQQRELVLPGTDIFTNANWIDGAGDAFNTYDVRLNSSLDELQDLWDLLYREVYRTNTVISRQNNVDGMDPAVLSIRVAEAKFLRAFSYFYLVQQWGDIPMPVEEVVTASREVIKVSASEVYDQIIADLEEAESVLPVSSADYGRATKGAAQFLLARVHLTRGWNFNNSLGGTPADFEKAREYADQIISAYPLATAYSDLFPQRSENPLFETFPAQDDQNPEIVFAVQFVDDPITNFGDPSNSDRLEGNDYHSIFGGSPDIVGSEGRTSTYNRFLQIHLATPAMYRLYDPSLDRRYHHNFVDVQYALVDVNNFVPDPANPSETINIMRGDSVLYFRPWNDPAPRSEKGLDVGGNKHYAVLNTDEFGDNAQTPFHSIDITPMMWKFWQPGIEYGDAFGTFDFALFRSAEAYLIAAEAILKGASNGNLGGAENYYNSIVDRALGTDSGMDPLQAMHPEDVTSLETVSYRAAGNLTMDMILDERARELMGEYCRWFDLKRTGKLIEKTQLRNPIARRSATMEEKHYLRPFPQAEIDRSVPSINNNPGY</sequence>
<feature type="domain" description="SusD-like N-terminal" evidence="7">
    <location>
        <begin position="80"/>
        <end position="221"/>
    </location>
</feature>
<dbReference type="SUPFAM" id="SSF48452">
    <property type="entry name" value="TPR-like"/>
    <property type="match status" value="1"/>
</dbReference>
<dbReference type="InterPro" id="IPR011990">
    <property type="entry name" value="TPR-like_helical_dom_sf"/>
</dbReference>
<comment type="similarity">
    <text evidence="2">Belongs to the SusD family.</text>
</comment>
<dbReference type="EMBL" id="JAHZSV010000048">
    <property type="protein sequence ID" value="MBW8201828.1"/>
    <property type="molecule type" value="Genomic_DNA"/>
</dbReference>
<comment type="subcellular location">
    <subcellularLocation>
        <location evidence="1">Cell outer membrane</location>
    </subcellularLocation>
</comment>